<gene>
    <name evidence="2" type="ORF">SVUK_LOCUS11767</name>
</gene>
<feature type="compositionally biased region" description="Polar residues" evidence="1">
    <location>
        <begin position="43"/>
        <end position="53"/>
    </location>
</feature>
<dbReference type="AlphaFoldDB" id="A0A3P7J9X7"/>
<name>A0A3P7J9X7_STRVU</name>
<evidence type="ECO:0000313" key="2">
    <source>
        <dbReference type="EMBL" id="VDM76769.1"/>
    </source>
</evidence>
<keyword evidence="3" id="KW-1185">Reference proteome</keyword>
<accession>A0A3P7J9X7</accession>
<dbReference type="EMBL" id="UYYB01097694">
    <property type="protein sequence ID" value="VDM76769.1"/>
    <property type="molecule type" value="Genomic_DNA"/>
</dbReference>
<sequence>MGETAAQLNSAPPNMEQGKLEEDWDSEFSSVSPSEMTTDDKSSLPSPYTNQSTPFRVAAHSSTYESSECPETTSSIGIVCDFIV</sequence>
<dbReference type="OrthoDB" id="5870806at2759"/>
<evidence type="ECO:0000256" key="1">
    <source>
        <dbReference type="SAM" id="MobiDB-lite"/>
    </source>
</evidence>
<feature type="region of interest" description="Disordered" evidence="1">
    <location>
        <begin position="1"/>
        <end position="53"/>
    </location>
</feature>
<organism evidence="2 3">
    <name type="scientific">Strongylus vulgaris</name>
    <name type="common">Blood worm</name>
    <dbReference type="NCBI Taxonomy" id="40348"/>
    <lineage>
        <taxon>Eukaryota</taxon>
        <taxon>Metazoa</taxon>
        <taxon>Ecdysozoa</taxon>
        <taxon>Nematoda</taxon>
        <taxon>Chromadorea</taxon>
        <taxon>Rhabditida</taxon>
        <taxon>Rhabditina</taxon>
        <taxon>Rhabditomorpha</taxon>
        <taxon>Strongyloidea</taxon>
        <taxon>Strongylidae</taxon>
        <taxon>Strongylus</taxon>
    </lineage>
</organism>
<evidence type="ECO:0000313" key="3">
    <source>
        <dbReference type="Proteomes" id="UP000270094"/>
    </source>
</evidence>
<proteinExistence type="predicted"/>
<feature type="compositionally biased region" description="Polar residues" evidence="1">
    <location>
        <begin position="27"/>
        <end position="36"/>
    </location>
</feature>
<feature type="compositionally biased region" description="Polar residues" evidence="1">
    <location>
        <begin position="1"/>
        <end position="12"/>
    </location>
</feature>
<dbReference type="Proteomes" id="UP000270094">
    <property type="component" value="Unassembled WGS sequence"/>
</dbReference>
<reference evidence="2 3" key="1">
    <citation type="submission" date="2018-11" db="EMBL/GenBank/DDBJ databases">
        <authorList>
            <consortium name="Pathogen Informatics"/>
        </authorList>
    </citation>
    <scope>NUCLEOTIDE SEQUENCE [LARGE SCALE GENOMIC DNA]</scope>
</reference>
<protein>
    <submittedName>
        <fullName evidence="2">Uncharacterized protein</fullName>
    </submittedName>
</protein>